<sequence length="161" mass="17096">MGGGSAAAGPGSARAAIVSAAIGTATIRDITFTAQSLSFGGPLVEGYGAHMSDRNRRFLLRERPTDRIGPGTFELNEEAVPEIGDGEALVRVDWISLDPTNRMWINETPTYLPPVGIGEVMRAAGLGEVVASKKIRTMPSVRPCKASSAGRSTRSSRTPRW</sequence>
<dbReference type="InterPro" id="IPR041694">
    <property type="entry name" value="ADH_N_2"/>
</dbReference>
<evidence type="ECO:0000256" key="1">
    <source>
        <dbReference type="SAM" id="MobiDB-lite"/>
    </source>
</evidence>
<keyword evidence="4" id="KW-1185">Reference proteome</keyword>
<accession>A0ABP8RDX4</accession>
<protein>
    <recommendedName>
        <fullName evidence="2">Oxidoreductase N-terminal domain-containing protein</fullName>
    </recommendedName>
</protein>
<dbReference type="Pfam" id="PF16884">
    <property type="entry name" value="ADH_N_2"/>
    <property type="match status" value="1"/>
</dbReference>
<feature type="compositionally biased region" description="Low complexity" evidence="1">
    <location>
        <begin position="146"/>
        <end position="161"/>
    </location>
</feature>
<feature type="domain" description="Oxidoreductase N-terminal" evidence="2">
    <location>
        <begin position="56"/>
        <end position="134"/>
    </location>
</feature>
<organism evidence="3 4">
    <name type="scientific">Mycobacterium paraffinicum</name>
    <dbReference type="NCBI Taxonomy" id="53378"/>
    <lineage>
        <taxon>Bacteria</taxon>
        <taxon>Bacillati</taxon>
        <taxon>Actinomycetota</taxon>
        <taxon>Actinomycetes</taxon>
        <taxon>Mycobacteriales</taxon>
        <taxon>Mycobacteriaceae</taxon>
        <taxon>Mycobacterium</taxon>
    </lineage>
</organism>
<dbReference type="InterPro" id="IPR011032">
    <property type="entry name" value="GroES-like_sf"/>
</dbReference>
<evidence type="ECO:0000259" key="2">
    <source>
        <dbReference type="Pfam" id="PF16884"/>
    </source>
</evidence>
<dbReference type="SUPFAM" id="SSF50129">
    <property type="entry name" value="GroES-like"/>
    <property type="match status" value="1"/>
</dbReference>
<reference evidence="4" key="1">
    <citation type="journal article" date="2019" name="Int. J. Syst. Evol. Microbiol.">
        <title>The Global Catalogue of Microorganisms (GCM) 10K type strain sequencing project: providing services to taxonomists for standard genome sequencing and annotation.</title>
        <authorList>
            <consortium name="The Broad Institute Genomics Platform"/>
            <consortium name="The Broad Institute Genome Sequencing Center for Infectious Disease"/>
            <person name="Wu L."/>
            <person name="Ma J."/>
        </authorList>
    </citation>
    <scope>NUCLEOTIDE SEQUENCE [LARGE SCALE GENOMIC DNA]</scope>
    <source>
        <strain evidence="4">JCM 17782</strain>
    </source>
</reference>
<gene>
    <name evidence="3" type="ORF">GCM10023161_10080</name>
</gene>
<name>A0ABP8RDX4_9MYCO</name>
<dbReference type="EMBL" id="BAABGF010000013">
    <property type="protein sequence ID" value="GAA4535923.1"/>
    <property type="molecule type" value="Genomic_DNA"/>
</dbReference>
<feature type="region of interest" description="Disordered" evidence="1">
    <location>
        <begin position="140"/>
        <end position="161"/>
    </location>
</feature>
<evidence type="ECO:0000313" key="3">
    <source>
        <dbReference type="EMBL" id="GAA4535923.1"/>
    </source>
</evidence>
<evidence type="ECO:0000313" key="4">
    <source>
        <dbReference type="Proteomes" id="UP001501417"/>
    </source>
</evidence>
<proteinExistence type="predicted"/>
<dbReference type="Proteomes" id="UP001501417">
    <property type="component" value="Unassembled WGS sequence"/>
</dbReference>
<dbReference type="Gene3D" id="3.90.180.10">
    <property type="entry name" value="Medium-chain alcohol dehydrogenases, catalytic domain"/>
    <property type="match status" value="1"/>
</dbReference>
<comment type="caution">
    <text evidence="3">The sequence shown here is derived from an EMBL/GenBank/DDBJ whole genome shotgun (WGS) entry which is preliminary data.</text>
</comment>